<dbReference type="SUPFAM" id="SSF50630">
    <property type="entry name" value="Acid proteases"/>
    <property type="match status" value="1"/>
</dbReference>
<dbReference type="InterPro" id="IPR011969">
    <property type="entry name" value="Clan_AA_Asp_peptidase_C"/>
</dbReference>
<name>A0AAT9G6E3_9RICK</name>
<dbReference type="Pfam" id="PF13975">
    <property type="entry name" value="gag-asp_proteas"/>
    <property type="match status" value="1"/>
</dbReference>
<protein>
    <recommendedName>
        <fullName evidence="2">Aspartyl protease</fullName>
    </recommendedName>
</protein>
<evidence type="ECO:0000313" key="1">
    <source>
        <dbReference type="EMBL" id="BFD45392.1"/>
    </source>
</evidence>
<dbReference type="GO" id="GO:0004190">
    <property type="term" value="F:aspartic-type endopeptidase activity"/>
    <property type="evidence" value="ECO:0007669"/>
    <property type="project" value="InterPro"/>
</dbReference>
<evidence type="ECO:0008006" key="2">
    <source>
        <dbReference type="Google" id="ProtNLM"/>
    </source>
</evidence>
<dbReference type="CDD" id="cd05483">
    <property type="entry name" value="retropepsin_like_bacteria"/>
    <property type="match status" value="1"/>
</dbReference>
<sequence length="119" mass="13043">MISRSSDGHFYINALVNGVKIKFMIDTGASDVALTTNDAKMLGFDLSKLNYTRTYSTANGTSRAAPVRLNSVEIGRGAFFRNVEAHIGTGGLDVSLLGMSLLERFKGFRIDRDMLILSY</sequence>
<accession>A0AAT9G6E3</accession>
<dbReference type="InterPro" id="IPR034122">
    <property type="entry name" value="Retropepsin-like_bacterial"/>
</dbReference>
<organism evidence="1">
    <name type="scientific">Candidatus Tisiphia endosymbiont of Sergentomyia squamirostris</name>
    <dbReference type="NCBI Taxonomy" id="3113639"/>
    <lineage>
        <taxon>Bacteria</taxon>
        <taxon>Pseudomonadati</taxon>
        <taxon>Pseudomonadota</taxon>
        <taxon>Alphaproteobacteria</taxon>
        <taxon>Rickettsiales</taxon>
        <taxon>Rickettsiaceae</taxon>
        <taxon>Rickettsieae</taxon>
        <taxon>Candidatus Tisiphia</taxon>
    </lineage>
</organism>
<dbReference type="GO" id="GO:0006508">
    <property type="term" value="P:proteolysis"/>
    <property type="evidence" value="ECO:0007669"/>
    <property type="project" value="InterPro"/>
</dbReference>
<dbReference type="PROSITE" id="PS00141">
    <property type="entry name" value="ASP_PROTEASE"/>
    <property type="match status" value="1"/>
</dbReference>
<reference evidence="1" key="1">
    <citation type="submission" date="2024-01" db="EMBL/GenBank/DDBJ databases">
        <title>Sequencing the genomes of a sandfly, Sergentomyia squamirostris, and its two endosymbionts.</title>
        <authorList>
            <person name="Itokawa K."/>
            <person name="Sanjoba C."/>
        </authorList>
    </citation>
    <scope>NUCLEOTIDE SEQUENCE</scope>
    <source>
        <strain evidence="1">RiSSQ</strain>
    </source>
</reference>
<dbReference type="InterPro" id="IPR001969">
    <property type="entry name" value="Aspartic_peptidase_AS"/>
</dbReference>
<dbReference type="AlphaFoldDB" id="A0AAT9G6E3"/>
<dbReference type="EMBL" id="AP029170">
    <property type="protein sequence ID" value="BFD45392.1"/>
    <property type="molecule type" value="Genomic_DNA"/>
</dbReference>
<dbReference type="NCBIfam" id="TIGR02281">
    <property type="entry name" value="clan_AA_DTGA"/>
    <property type="match status" value="1"/>
</dbReference>
<proteinExistence type="predicted"/>
<dbReference type="InterPro" id="IPR021109">
    <property type="entry name" value="Peptidase_aspartic_dom_sf"/>
</dbReference>
<dbReference type="Gene3D" id="2.40.70.10">
    <property type="entry name" value="Acid Proteases"/>
    <property type="match status" value="1"/>
</dbReference>
<gene>
    <name evidence="1" type="ORF">DMENIID0002_00380</name>
</gene>